<feature type="repeat" description="TPR" evidence="5">
    <location>
        <begin position="453"/>
        <end position="486"/>
    </location>
</feature>
<dbReference type="RefSeq" id="XP_005705574.1">
    <property type="nucleotide sequence ID" value="XM_005705517.1"/>
</dbReference>
<feature type="compositionally biased region" description="Basic and acidic residues" evidence="6">
    <location>
        <begin position="216"/>
        <end position="231"/>
    </location>
</feature>
<feature type="compositionally biased region" description="Low complexity" evidence="6">
    <location>
        <begin position="192"/>
        <end position="213"/>
    </location>
</feature>
<dbReference type="GeneID" id="17087882"/>
<evidence type="ECO:0000256" key="5">
    <source>
        <dbReference type="PROSITE-ProRule" id="PRU00339"/>
    </source>
</evidence>
<dbReference type="Proteomes" id="UP000030680">
    <property type="component" value="Unassembled WGS sequence"/>
</dbReference>
<dbReference type="SUPFAM" id="SSF48452">
    <property type="entry name" value="TPR-like"/>
    <property type="match status" value="1"/>
</dbReference>
<dbReference type="Pfam" id="PF13414">
    <property type="entry name" value="TPR_11"/>
    <property type="match status" value="2"/>
</dbReference>
<feature type="compositionally biased region" description="Polar residues" evidence="6">
    <location>
        <begin position="232"/>
        <end position="247"/>
    </location>
</feature>
<dbReference type="InterPro" id="IPR019734">
    <property type="entry name" value="TPR_rpt"/>
</dbReference>
<dbReference type="Gene3D" id="1.10.260.100">
    <property type="match status" value="2"/>
</dbReference>
<dbReference type="OrthoDB" id="2423701at2759"/>
<dbReference type="STRING" id="130081.M2XZP8"/>
<sequence>MAQDTKAIEAKNRGNAAFSAKEFEKAVEAFSEAIQYDPDNHVLYSNRSAAYASLGKYREALEDANSCIQRKPDWAKGYSRKGAALYGLGQYEEAIAAYEQGLQIEPHNEALREAKQQTINCSSNQNSKSGLFGPETLAQLAMNPNTRKLLQDPSFMQILKEMQQNPSAIGKYLQDPRVMEVLSVLTGMRFDNSPFQQESSSSASQNNDDNNNNNDEDAKMNENNSCDKEMSQQEYNNPSEESLQKQQALKEKELGNEYYKKKQFQVAIEHYNKAIELDPWNISLLTNRAAAYLEMGECERCMEDCQKAIDWNIEYNLRTDYKIIARAYSRMGNAYAKKQDYDKAIECYEKSLLEYHDDKIQSKCNELKKQKKKWEEEAYMDPELSKVAKEEGNSLYKQGQFPEALQKYTEAIKRNPKDPIPYSNRAATYTKLGQFPSALADCEKCLQLDPQFVRAYARKGAIHFYMKEYHKSLDAYQKGLQVDPNNTELKEGLQKTLSAIAEQQRSEKPDEEQIKHAMADPDIQKILMDPVLQNVLQEAQSDPSCIQKAMSSPGMAAKIQKLIAAGILRVG</sequence>
<dbReference type="GO" id="GO:0005737">
    <property type="term" value="C:cytoplasm"/>
    <property type="evidence" value="ECO:0007669"/>
    <property type="project" value="UniProtKB-SubCell"/>
</dbReference>
<keyword evidence="9" id="KW-1185">Reference proteome</keyword>
<comment type="subcellular location">
    <subcellularLocation>
        <location evidence="1">Cytoplasm</location>
    </subcellularLocation>
</comment>
<dbReference type="OMA" id="MYSAREN"/>
<evidence type="ECO:0000256" key="6">
    <source>
        <dbReference type="SAM" id="MobiDB-lite"/>
    </source>
</evidence>
<dbReference type="Pfam" id="PF17830">
    <property type="entry name" value="STI1-HOP_DP"/>
    <property type="match status" value="2"/>
</dbReference>
<keyword evidence="3" id="KW-0677">Repeat</keyword>
<dbReference type="AlphaFoldDB" id="M2XZP8"/>
<feature type="repeat" description="TPR" evidence="5">
    <location>
        <begin position="75"/>
        <end position="108"/>
    </location>
</feature>
<dbReference type="eggNOG" id="KOG0548">
    <property type="taxonomic scope" value="Eukaryota"/>
</dbReference>
<gene>
    <name evidence="8" type="ORF">Gasu_34500</name>
</gene>
<feature type="repeat" description="TPR" evidence="5">
    <location>
        <begin position="7"/>
        <end position="40"/>
    </location>
</feature>
<dbReference type="PROSITE" id="PS50005">
    <property type="entry name" value="TPR"/>
    <property type="match status" value="7"/>
</dbReference>
<evidence type="ECO:0000313" key="8">
    <source>
        <dbReference type="EMBL" id="EME29054.1"/>
    </source>
</evidence>
<accession>M2XZP8</accession>
<dbReference type="FunFam" id="1.25.40.10:FF:000010">
    <property type="entry name" value="Stress-induced phosphoprotein 1"/>
    <property type="match status" value="1"/>
</dbReference>
<feature type="domain" description="STI1" evidence="7">
    <location>
        <begin position="520"/>
        <end position="559"/>
    </location>
</feature>
<evidence type="ECO:0000256" key="2">
    <source>
        <dbReference type="ARBA" id="ARBA00022490"/>
    </source>
</evidence>
<evidence type="ECO:0000256" key="3">
    <source>
        <dbReference type="ARBA" id="ARBA00022737"/>
    </source>
</evidence>
<organism evidence="8 9">
    <name type="scientific">Galdieria sulphuraria</name>
    <name type="common">Red alga</name>
    <dbReference type="NCBI Taxonomy" id="130081"/>
    <lineage>
        <taxon>Eukaryota</taxon>
        <taxon>Rhodophyta</taxon>
        <taxon>Bangiophyceae</taxon>
        <taxon>Galdieriales</taxon>
        <taxon>Galdieriaceae</taxon>
        <taxon>Galdieria</taxon>
    </lineage>
</organism>
<evidence type="ECO:0000256" key="1">
    <source>
        <dbReference type="ARBA" id="ARBA00004496"/>
    </source>
</evidence>
<dbReference type="Pfam" id="PF13181">
    <property type="entry name" value="TPR_8"/>
    <property type="match status" value="1"/>
</dbReference>
<dbReference type="Pfam" id="PF00515">
    <property type="entry name" value="TPR_1"/>
    <property type="match status" value="4"/>
</dbReference>
<proteinExistence type="predicted"/>
<keyword evidence="4 5" id="KW-0802">TPR repeat</keyword>
<feature type="repeat" description="TPR" evidence="5">
    <location>
        <begin position="248"/>
        <end position="281"/>
    </location>
</feature>
<dbReference type="FunFam" id="1.25.40.10:FF:000027">
    <property type="entry name" value="stress-induced-phosphoprotein 1 isoform X1"/>
    <property type="match status" value="1"/>
</dbReference>
<dbReference type="InterPro" id="IPR006636">
    <property type="entry name" value="STI1_HS-bd"/>
</dbReference>
<dbReference type="FunFam" id="1.10.260.100:FF:000002">
    <property type="entry name" value="Stress-induced-phosphoprotein 1 (Hsp70/Hsp90-organizing)"/>
    <property type="match status" value="1"/>
</dbReference>
<dbReference type="PANTHER" id="PTHR22904">
    <property type="entry name" value="TPR REPEAT CONTAINING PROTEIN"/>
    <property type="match status" value="1"/>
</dbReference>
<dbReference type="Gene3D" id="1.25.40.10">
    <property type="entry name" value="Tetratricopeptide repeat domain"/>
    <property type="match status" value="3"/>
</dbReference>
<evidence type="ECO:0000256" key="4">
    <source>
        <dbReference type="ARBA" id="ARBA00022803"/>
    </source>
</evidence>
<keyword evidence="2" id="KW-0963">Cytoplasm</keyword>
<feature type="domain" description="STI1" evidence="7">
    <location>
        <begin position="143"/>
        <end position="182"/>
    </location>
</feature>
<dbReference type="KEGG" id="gsl:Gasu_34500"/>
<reference evidence="9" key="1">
    <citation type="journal article" date="2013" name="Science">
        <title>Gene transfer from bacteria and archaea facilitated evolution of an extremophilic eukaryote.</title>
        <authorList>
            <person name="Schonknecht G."/>
            <person name="Chen W.H."/>
            <person name="Ternes C.M."/>
            <person name="Barbier G.G."/>
            <person name="Shrestha R.P."/>
            <person name="Stanke M."/>
            <person name="Brautigam A."/>
            <person name="Baker B.J."/>
            <person name="Banfield J.F."/>
            <person name="Garavito R.M."/>
            <person name="Carr K."/>
            <person name="Wilkerson C."/>
            <person name="Rensing S.A."/>
            <person name="Gagneul D."/>
            <person name="Dickenson N.E."/>
            <person name="Oesterhelt C."/>
            <person name="Lercher M.J."/>
            <person name="Weber A.P."/>
        </authorList>
    </citation>
    <scope>NUCLEOTIDE SEQUENCE [LARGE SCALE GENOMIC DNA]</scope>
    <source>
        <strain evidence="9">074W</strain>
    </source>
</reference>
<dbReference type="InterPro" id="IPR011990">
    <property type="entry name" value="TPR-like_helical_dom_sf"/>
</dbReference>
<dbReference type="InterPro" id="IPR041243">
    <property type="entry name" value="STI1/HOP_DP"/>
</dbReference>
<dbReference type="PROSITE" id="PS50293">
    <property type="entry name" value="TPR_REGION"/>
    <property type="match status" value="3"/>
</dbReference>
<protein>
    <submittedName>
        <fullName evidence="8">Stress-induced-phosphoprotein 1</fullName>
    </submittedName>
</protein>
<dbReference type="GO" id="GO:0051879">
    <property type="term" value="F:Hsp90 protein binding"/>
    <property type="evidence" value="ECO:0007669"/>
    <property type="project" value="TreeGrafter"/>
</dbReference>
<feature type="repeat" description="TPR" evidence="5">
    <location>
        <begin position="419"/>
        <end position="452"/>
    </location>
</feature>
<feature type="repeat" description="TPR" evidence="5">
    <location>
        <begin position="385"/>
        <end position="418"/>
    </location>
</feature>
<dbReference type="SMART" id="SM00727">
    <property type="entry name" value="STI1"/>
    <property type="match status" value="2"/>
</dbReference>
<dbReference type="FunFam" id="1.10.260.100:FF:000004">
    <property type="entry name" value="Putative stress-induced-phosphoprotein 1"/>
    <property type="match status" value="1"/>
</dbReference>
<dbReference type="EMBL" id="KB454512">
    <property type="protein sequence ID" value="EME29054.1"/>
    <property type="molecule type" value="Genomic_DNA"/>
</dbReference>
<feature type="repeat" description="TPR" evidence="5">
    <location>
        <begin position="325"/>
        <end position="358"/>
    </location>
</feature>
<name>M2XZP8_GALSU</name>
<dbReference type="FunFam" id="1.25.40.10:FF:000020">
    <property type="entry name" value="Stress-induced phosphoprotein 1"/>
    <property type="match status" value="1"/>
</dbReference>
<dbReference type="Gramene" id="EME29054">
    <property type="protein sequence ID" value="EME29054"/>
    <property type="gene ID" value="Gasu_34500"/>
</dbReference>
<feature type="region of interest" description="Disordered" evidence="6">
    <location>
        <begin position="192"/>
        <end position="247"/>
    </location>
</feature>
<dbReference type="PANTHER" id="PTHR22904:SF523">
    <property type="entry name" value="STRESS-INDUCED-PHOSPHOPROTEIN 1"/>
    <property type="match status" value="1"/>
</dbReference>
<dbReference type="SMART" id="SM00028">
    <property type="entry name" value="TPR"/>
    <property type="match status" value="9"/>
</dbReference>
<evidence type="ECO:0000313" key="9">
    <source>
        <dbReference type="Proteomes" id="UP000030680"/>
    </source>
</evidence>
<evidence type="ECO:0000259" key="7">
    <source>
        <dbReference type="SMART" id="SM00727"/>
    </source>
</evidence>